<evidence type="ECO:0000256" key="2">
    <source>
        <dbReference type="ARBA" id="ARBA00012146"/>
    </source>
</evidence>
<keyword evidence="5" id="KW-0460">Magnesium</keyword>
<keyword evidence="4" id="KW-0378">Hydrolase</keyword>
<keyword evidence="7" id="KW-1185">Reference proteome</keyword>
<dbReference type="Pfam" id="PF00719">
    <property type="entry name" value="Pyrophosphatase"/>
    <property type="match status" value="1"/>
</dbReference>
<evidence type="ECO:0000313" key="6">
    <source>
        <dbReference type="EMBL" id="SEM71793.1"/>
    </source>
</evidence>
<dbReference type="SUPFAM" id="SSF50324">
    <property type="entry name" value="Inorganic pyrophosphatase"/>
    <property type="match status" value="1"/>
</dbReference>
<dbReference type="GO" id="GO:0005737">
    <property type="term" value="C:cytoplasm"/>
    <property type="evidence" value="ECO:0007669"/>
    <property type="project" value="InterPro"/>
</dbReference>
<proteinExistence type="predicted"/>
<dbReference type="InterPro" id="IPR036649">
    <property type="entry name" value="Pyrophosphatase_sf"/>
</dbReference>
<reference evidence="7" key="1">
    <citation type="submission" date="2016-10" db="EMBL/GenBank/DDBJ databases">
        <authorList>
            <person name="Varghese N."/>
            <person name="Submissions S."/>
        </authorList>
    </citation>
    <scope>NUCLEOTIDE SEQUENCE [LARGE SCALE GENOMIC DNA]</scope>
    <source>
        <strain evidence="7">DSM 26893</strain>
    </source>
</reference>
<name>A0A1H8AMN3_9RHOB</name>
<sequence>MFLQALDHVTSRTEGEAVNVFVETPKGSRHKYDVDASGLFRIALELPEGQTFPFSFGYVPNTKAPDGDALDIVLVTDGEVPAGALIEARLIGILKMENDEDGSMARNDRVVAVANLSRMFAHVQTLSDMREGFAWDMELFFRSYNDMIDRPFNVVGRGERDEAMRMLEEAENAARRDPDVPDP</sequence>
<comment type="cofactor">
    <cofactor evidence="1">
        <name>Mg(2+)</name>
        <dbReference type="ChEBI" id="CHEBI:18420"/>
    </cofactor>
</comment>
<evidence type="ECO:0000256" key="1">
    <source>
        <dbReference type="ARBA" id="ARBA00001946"/>
    </source>
</evidence>
<dbReference type="Gene3D" id="3.90.80.10">
    <property type="entry name" value="Inorganic pyrophosphatase"/>
    <property type="match status" value="1"/>
</dbReference>
<evidence type="ECO:0000256" key="4">
    <source>
        <dbReference type="ARBA" id="ARBA00022801"/>
    </source>
</evidence>
<dbReference type="InterPro" id="IPR008162">
    <property type="entry name" value="Pyrophosphatase"/>
</dbReference>
<dbReference type="GO" id="GO:0006796">
    <property type="term" value="P:phosphate-containing compound metabolic process"/>
    <property type="evidence" value="ECO:0007669"/>
    <property type="project" value="InterPro"/>
</dbReference>
<dbReference type="PANTHER" id="PTHR10286">
    <property type="entry name" value="INORGANIC PYROPHOSPHATASE"/>
    <property type="match status" value="1"/>
</dbReference>
<dbReference type="EMBL" id="FOCM01000001">
    <property type="protein sequence ID" value="SEM71793.1"/>
    <property type="molecule type" value="Genomic_DNA"/>
</dbReference>
<evidence type="ECO:0000256" key="5">
    <source>
        <dbReference type="ARBA" id="ARBA00022842"/>
    </source>
</evidence>
<dbReference type="RefSeq" id="WP_091843316.1">
    <property type="nucleotide sequence ID" value="NZ_FOCM01000001.1"/>
</dbReference>
<dbReference type="GO" id="GO:0004427">
    <property type="term" value="F:inorganic diphosphate phosphatase activity"/>
    <property type="evidence" value="ECO:0007669"/>
    <property type="project" value="UniProtKB-EC"/>
</dbReference>
<accession>A0A1H8AMN3</accession>
<keyword evidence="3" id="KW-0479">Metal-binding</keyword>
<protein>
    <recommendedName>
        <fullName evidence="2">inorganic diphosphatase</fullName>
        <ecNumber evidence="2">3.6.1.1</ecNumber>
    </recommendedName>
</protein>
<dbReference type="EC" id="3.6.1.1" evidence="2"/>
<evidence type="ECO:0000313" key="7">
    <source>
        <dbReference type="Proteomes" id="UP000199372"/>
    </source>
</evidence>
<evidence type="ECO:0000256" key="3">
    <source>
        <dbReference type="ARBA" id="ARBA00022723"/>
    </source>
</evidence>
<dbReference type="OrthoDB" id="5187599at2"/>
<dbReference type="GO" id="GO:0000287">
    <property type="term" value="F:magnesium ion binding"/>
    <property type="evidence" value="ECO:0007669"/>
    <property type="project" value="InterPro"/>
</dbReference>
<dbReference type="Proteomes" id="UP000199372">
    <property type="component" value="Unassembled WGS sequence"/>
</dbReference>
<gene>
    <name evidence="6" type="ORF">SAMN04488011_101222</name>
</gene>
<dbReference type="AlphaFoldDB" id="A0A1H8AMN3"/>
<organism evidence="6 7">
    <name type="scientific">Palleronia pelagia</name>
    <dbReference type="NCBI Taxonomy" id="387096"/>
    <lineage>
        <taxon>Bacteria</taxon>
        <taxon>Pseudomonadati</taxon>
        <taxon>Pseudomonadota</taxon>
        <taxon>Alphaproteobacteria</taxon>
        <taxon>Rhodobacterales</taxon>
        <taxon>Roseobacteraceae</taxon>
        <taxon>Palleronia</taxon>
    </lineage>
</organism>